<dbReference type="Proteomes" id="UP001497444">
    <property type="component" value="Chromosome 12"/>
</dbReference>
<protein>
    <submittedName>
        <fullName evidence="1">Uncharacterized protein</fullName>
    </submittedName>
</protein>
<sequence>MIAFMAGEWPGGGVLLNLDAHCLVRNKMKKMRERIAEDVVQQERPGKQASAVCFPREKQARKSFKREGGAGEKKLQHICYALELALVLFLVIGSHSQSPLAYPTPSPQSSSPIPNCLLIAVLCMGMRESRKWSFLVINEGLINYSSNQLLSSTTTMTTDAQVCSPY</sequence>
<evidence type="ECO:0000313" key="2">
    <source>
        <dbReference type="Proteomes" id="UP001497444"/>
    </source>
</evidence>
<reference evidence="1" key="1">
    <citation type="submission" date="2024-02" db="EMBL/GenBank/DDBJ databases">
        <authorList>
            <consortium name="ELIXIR-Norway"/>
            <consortium name="Elixir Norway"/>
        </authorList>
    </citation>
    <scope>NUCLEOTIDE SEQUENCE</scope>
</reference>
<name>A0ABP0VZ00_9BRYO</name>
<dbReference type="EMBL" id="OZ020107">
    <property type="protein sequence ID" value="CAK9259747.1"/>
    <property type="molecule type" value="Genomic_DNA"/>
</dbReference>
<organism evidence="1 2">
    <name type="scientific">Sphagnum jensenii</name>
    <dbReference type="NCBI Taxonomy" id="128206"/>
    <lineage>
        <taxon>Eukaryota</taxon>
        <taxon>Viridiplantae</taxon>
        <taxon>Streptophyta</taxon>
        <taxon>Embryophyta</taxon>
        <taxon>Bryophyta</taxon>
        <taxon>Sphagnophytina</taxon>
        <taxon>Sphagnopsida</taxon>
        <taxon>Sphagnales</taxon>
        <taxon>Sphagnaceae</taxon>
        <taxon>Sphagnum</taxon>
    </lineage>
</organism>
<gene>
    <name evidence="1" type="ORF">CSSPJE1EN1_LOCUS5225</name>
</gene>
<keyword evidence="2" id="KW-1185">Reference proteome</keyword>
<accession>A0ABP0VZ00</accession>
<evidence type="ECO:0000313" key="1">
    <source>
        <dbReference type="EMBL" id="CAK9259747.1"/>
    </source>
</evidence>
<proteinExistence type="predicted"/>